<dbReference type="GO" id="GO:0031511">
    <property type="term" value="C:Mis6-Sim4 complex"/>
    <property type="evidence" value="ECO:0007669"/>
    <property type="project" value="InterPro"/>
</dbReference>
<dbReference type="Pfam" id="PF13093">
    <property type="entry name" value="FTA4"/>
    <property type="match status" value="1"/>
</dbReference>
<proteinExistence type="predicted"/>
<dbReference type="Proteomes" id="UP000789759">
    <property type="component" value="Unassembled WGS sequence"/>
</dbReference>
<dbReference type="PANTHER" id="PTHR42040:SF1">
    <property type="entry name" value="INNER KINETOCHORE SUBUNIT FTA4"/>
    <property type="match status" value="1"/>
</dbReference>
<reference evidence="1" key="1">
    <citation type="submission" date="2021-06" db="EMBL/GenBank/DDBJ databases">
        <authorList>
            <person name="Kallberg Y."/>
            <person name="Tangrot J."/>
            <person name="Rosling A."/>
        </authorList>
    </citation>
    <scope>NUCLEOTIDE SEQUENCE</scope>
    <source>
        <strain evidence="1">FL966</strain>
    </source>
</reference>
<dbReference type="InterPro" id="IPR025207">
    <property type="entry name" value="Sim4_Fta4"/>
</dbReference>
<gene>
    <name evidence="1" type="ORF">CPELLU_LOCUS10905</name>
</gene>
<comment type="caution">
    <text evidence="1">The sequence shown here is derived from an EMBL/GenBank/DDBJ whole genome shotgun (WGS) entry which is preliminary data.</text>
</comment>
<organism evidence="1 2">
    <name type="scientific">Cetraspora pellucida</name>
    <dbReference type="NCBI Taxonomy" id="1433469"/>
    <lineage>
        <taxon>Eukaryota</taxon>
        <taxon>Fungi</taxon>
        <taxon>Fungi incertae sedis</taxon>
        <taxon>Mucoromycota</taxon>
        <taxon>Glomeromycotina</taxon>
        <taxon>Glomeromycetes</taxon>
        <taxon>Diversisporales</taxon>
        <taxon>Gigasporaceae</taxon>
        <taxon>Cetraspora</taxon>
    </lineage>
</organism>
<dbReference type="AlphaFoldDB" id="A0A9N9HG17"/>
<keyword evidence="2" id="KW-1185">Reference proteome</keyword>
<feature type="non-terminal residue" evidence="1">
    <location>
        <position position="1"/>
    </location>
</feature>
<dbReference type="PANTHER" id="PTHR42040">
    <property type="entry name" value="INNER KINETOCHORE SUBUNIT FTA4"/>
    <property type="match status" value="1"/>
</dbReference>
<evidence type="ECO:0000313" key="1">
    <source>
        <dbReference type="EMBL" id="CAG8683039.1"/>
    </source>
</evidence>
<dbReference type="OrthoDB" id="21214at2759"/>
<protein>
    <submittedName>
        <fullName evidence="1">5554_t:CDS:1</fullName>
    </submittedName>
</protein>
<evidence type="ECO:0000313" key="2">
    <source>
        <dbReference type="Proteomes" id="UP000789759"/>
    </source>
</evidence>
<dbReference type="EMBL" id="CAJVQA010009271">
    <property type="protein sequence ID" value="CAG8683039.1"/>
    <property type="molecule type" value="Genomic_DNA"/>
</dbReference>
<accession>A0A9N9HG17</accession>
<name>A0A9N9HG17_9GLOM</name>
<sequence length="243" mass="28976">RMENYYNHRQAFIESQIRLLEQEFITPSEAWISKVTKSPTEERIPLATVDTVLSKLNQSNRKHHVQIFNRQSIRQILEQLQFIYEQKCKDALEGHISVEKKDYNNIKWIESFPEEWPQLGNLDYDQEDLDKYADLRTRVYKIQQNYIIMKEKCEYYKNLRDNLTPLNKSTIQQNLVAKNAPIVNEINKMRILLPKLLSTLQRKSEFLSSKLDKNLQSESQDNENSQNFRNTLDIVKGMFKTEE</sequence>